<accession>A0A225DY96</accession>
<dbReference type="AlphaFoldDB" id="A0A225DY96"/>
<proteinExistence type="predicted"/>
<dbReference type="Proteomes" id="UP000214646">
    <property type="component" value="Unassembled WGS sequence"/>
</dbReference>
<dbReference type="OrthoDB" id="9155696at2"/>
<protein>
    <recommendedName>
        <fullName evidence="3">Phage protein</fullName>
    </recommendedName>
</protein>
<organism evidence="1 2">
    <name type="scientific">Fimbriiglobus ruber</name>
    <dbReference type="NCBI Taxonomy" id="1908690"/>
    <lineage>
        <taxon>Bacteria</taxon>
        <taxon>Pseudomonadati</taxon>
        <taxon>Planctomycetota</taxon>
        <taxon>Planctomycetia</taxon>
        <taxon>Gemmatales</taxon>
        <taxon>Gemmataceae</taxon>
        <taxon>Fimbriiglobus</taxon>
    </lineage>
</organism>
<sequence>MKEPERGVNIRIAGNTENPSLLVLRAKGYNLTLWFSKSASGEYHQNFDAEKDGCHFSATTAVELLGLVAMWEVRSDEWQTRPPEPYVCDILYENSLTYDPEGNVIEDD</sequence>
<reference evidence="2" key="1">
    <citation type="submission" date="2017-06" db="EMBL/GenBank/DDBJ databases">
        <title>Genome analysis of Fimbriiglobus ruber SP5, the first member of the order Planctomycetales with confirmed chitinolytic capability.</title>
        <authorList>
            <person name="Ravin N.V."/>
            <person name="Rakitin A.L."/>
            <person name="Ivanova A.A."/>
            <person name="Beletsky A.V."/>
            <person name="Kulichevskaya I.S."/>
            <person name="Mardanov A.V."/>
            <person name="Dedysh S.N."/>
        </authorList>
    </citation>
    <scope>NUCLEOTIDE SEQUENCE [LARGE SCALE GENOMIC DNA]</scope>
    <source>
        <strain evidence="2">SP5</strain>
    </source>
</reference>
<comment type="caution">
    <text evidence="1">The sequence shown here is derived from an EMBL/GenBank/DDBJ whole genome shotgun (WGS) entry which is preliminary data.</text>
</comment>
<evidence type="ECO:0000313" key="2">
    <source>
        <dbReference type="Proteomes" id="UP000214646"/>
    </source>
</evidence>
<keyword evidence="2" id="KW-1185">Reference proteome</keyword>
<evidence type="ECO:0000313" key="1">
    <source>
        <dbReference type="EMBL" id="OWK44544.1"/>
    </source>
</evidence>
<gene>
    <name evidence="1" type="ORF">FRUB_02476</name>
</gene>
<dbReference type="EMBL" id="NIDE01000003">
    <property type="protein sequence ID" value="OWK44544.1"/>
    <property type="molecule type" value="Genomic_DNA"/>
</dbReference>
<evidence type="ECO:0008006" key="3">
    <source>
        <dbReference type="Google" id="ProtNLM"/>
    </source>
</evidence>
<name>A0A225DY96_9BACT</name>
<dbReference type="RefSeq" id="WP_143393045.1">
    <property type="nucleotide sequence ID" value="NZ_NIDE01000003.1"/>
</dbReference>